<evidence type="ECO:0000256" key="1">
    <source>
        <dbReference type="SAM" id="SignalP"/>
    </source>
</evidence>
<dbReference type="RefSeq" id="WP_196195835.1">
    <property type="nucleotide sequence ID" value="NZ_JADPRT010000009.1"/>
</dbReference>
<accession>A0A931B8L4</accession>
<protein>
    <recommendedName>
        <fullName evidence="4">ScyD/ScyE family protein</fullName>
    </recommendedName>
</protein>
<keyword evidence="3" id="KW-1185">Reference proteome</keyword>
<proteinExistence type="predicted"/>
<dbReference type="Proteomes" id="UP000657385">
    <property type="component" value="Unassembled WGS sequence"/>
</dbReference>
<gene>
    <name evidence="2" type="ORF">I2501_21805</name>
</gene>
<dbReference type="EMBL" id="JADPRT010000009">
    <property type="protein sequence ID" value="MBF9070662.1"/>
    <property type="molecule type" value="Genomic_DNA"/>
</dbReference>
<dbReference type="SUPFAM" id="SSF75011">
    <property type="entry name" value="3-carboxy-cis,cis-mucoante lactonizing enzyme"/>
    <property type="match status" value="1"/>
</dbReference>
<evidence type="ECO:0000313" key="2">
    <source>
        <dbReference type="EMBL" id="MBF9070662.1"/>
    </source>
</evidence>
<feature type="chain" id="PRO_5038101685" description="ScyD/ScyE family protein" evidence="1">
    <location>
        <begin position="28"/>
        <end position="366"/>
    </location>
</feature>
<evidence type="ECO:0008006" key="4">
    <source>
        <dbReference type="Google" id="ProtNLM"/>
    </source>
</evidence>
<organism evidence="2 3">
    <name type="scientific">Streptacidiphilus fuscans</name>
    <dbReference type="NCBI Taxonomy" id="2789292"/>
    <lineage>
        <taxon>Bacteria</taxon>
        <taxon>Bacillati</taxon>
        <taxon>Actinomycetota</taxon>
        <taxon>Actinomycetes</taxon>
        <taxon>Kitasatosporales</taxon>
        <taxon>Streptomycetaceae</taxon>
        <taxon>Streptacidiphilus</taxon>
    </lineage>
</organism>
<comment type="caution">
    <text evidence="2">The sequence shown here is derived from an EMBL/GenBank/DDBJ whole genome shotgun (WGS) entry which is preliminary data.</text>
</comment>
<name>A0A931B8L4_9ACTN</name>
<reference evidence="2" key="1">
    <citation type="submission" date="2020-11" db="EMBL/GenBank/DDBJ databases">
        <title>Isolation and identification of active actinomycetes.</title>
        <authorList>
            <person name="Yu B."/>
        </authorList>
    </citation>
    <scope>NUCLEOTIDE SEQUENCE</scope>
    <source>
        <strain evidence="2">NEAU-YB345</strain>
    </source>
</reference>
<evidence type="ECO:0000313" key="3">
    <source>
        <dbReference type="Proteomes" id="UP000657385"/>
    </source>
</evidence>
<feature type="signal peptide" evidence="1">
    <location>
        <begin position="1"/>
        <end position="27"/>
    </location>
</feature>
<dbReference type="AlphaFoldDB" id="A0A931B8L4"/>
<sequence length="366" mass="37593">MTSRLALAGAVAAAATLAATVVGTAGAATTTSAAPSVTKPVPLSVPAGYHAKVFAAAPKGLTGADDIAQLGDDIFVGYQNGVGTMGEPSPSGNKNSTVVEFDQRGKVVAEWSLVGKVDGLGADPTHRRVVATVNEDGNSSLYTITPQARRGHQVVHYSYGVKTLPHGGGTDAVLEHDGRLYTSASNPSPTTPNGTVFQGPALFQLHLAGGTAKPSSALADDAHAVNLLTGKAETLNLSDPDSLENVPCYVPGVGGSMMLDSQGDSELIFMDTVKANWHSRPTQRVRVLHLSAQVDDTAFAIGDKGAIFAVDGNTNAIVEITGNFGRGQDFTSASSLSRLNLNTGKVTAFAPGIASKGLLFEPFVGR</sequence>
<keyword evidence="1" id="KW-0732">Signal</keyword>